<accession>A0A8X7UPV1</accession>
<dbReference type="SFLD" id="SFLDF00002">
    <property type="entry name" value="enolase"/>
    <property type="match status" value="1"/>
</dbReference>
<feature type="domain" description="Enolase C-terminal TIM barrel" evidence="10">
    <location>
        <begin position="154"/>
        <end position="447"/>
    </location>
</feature>
<dbReference type="Pfam" id="PF00113">
    <property type="entry name" value="Enolase_C"/>
    <property type="match status" value="1"/>
</dbReference>
<dbReference type="SUPFAM" id="SSF54826">
    <property type="entry name" value="Enolase N-terminal domain-like"/>
    <property type="match status" value="1"/>
</dbReference>
<dbReference type="Gene3D" id="3.30.390.10">
    <property type="entry name" value="Enolase-like, N-terminal domain"/>
    <property type="match status" value="1"/>
</dbReference>
<dbReference type="HAMAP" id="MF_00318">
    <property type="entry name" value="Enolase"/>
    <property type="match status" value="1"/>
</dbReference>
<comment type="similarity">
    <text evidence="2">Belongs to the enolase family.</text>
</comment>
<feature type="active site" description="Proton donor" evidence="7">
    <location>
        <position position="222"/>
    </location>
</feature>
<evidence type="ECO:0000256" key="8">
    <source>
        <dbReference type="PIRSR" id="PIRSR001400-2"/>
    </source>
</evidence>
<dbReference type="SUPFAM" id="SSF51604">
    <property type="entry name" value="Enolase C-terminal domain-like"/>
    <property type="match status" value="1"/>
</dbReference>
<feature type="binding site" evidence="9">
    <location>
        <position position="307"/>
    </location>
    <ligand>
        <name>Mg(2+)</name>
        <dbReference type="ChEBI" id="CHEBI:18420"/>
    </ligand>
</feature>
<name>A0A8X7UPV1_BRACI</name>
<feature type="binding site" evidence="9">
    <location>
        <position position="257"/>
    </location>
    <ligand>
        <name>Mg(2+)</name>
        <dbReference type="ChEBI" id="CHEBI:18420"/>
    </ligand>
</feature>
<sequence length="451" mass="48479">MATITVVKARQIFDSRGNPTVEVDVHTSNGVKVTAAVPSGASTGIYEALELRDGGSDYLGKGVSKAVGNVNNIIGPALIGKDPTQQTAIDNFMVHELDGTQNEWGWCKQRCDPREIHLGANAILAVSLAVCKAGAVVSGIPLYKHIANLAGNPKIVLPVPAFNVINGGSHAGNKLAMQEFMILPIGASSFKEAMKMGVEVYHNLKSVIKKKYGQDATNVGDEGGFAPNIQENKEGLELLKTAIEKAGYTGKVVIGMDVAASEFYSSDKTYDLNFKEENNNGSQKISGDALKDLYKSFVAEYPIVSIEDPFDQDDWEHYAKMTTECGDSVQIVGDDLLVTNPKRVAKAIAEKSCNALLLKVNQIGSVTESIEAVKMSKRAGWGVMASHRSGETEDTFIADLSVGLSTGQIKTGAPCRSERLAKYNQLLRIEEELGSEAVYAGANFRKPVEPY</sequence>
<dbReference type="GO" id="GO:0004634">
    <property type="term" value="F:phosphopyruvate hydratase activity"/>
    <property type="evidence" value="ECO:0007669"/>
    <property type="project" value="UniProtKB-EC"/>
</dbReference>
<keyword evidence="6" id="KW-0456">Lyase</keyword>
<dbReference type="EMBL" id="JAAMPC010000010">
    <property type="protein sequence ID" value="KAG2285451.1"/>
    <property type="molecule type" value="Genomic_DNA"/>
</dbReference>
<dbReference type="InterPro" id="IPR000941">
    <property type="entry name" value="Enolase"/>
</dbReference>
<evidence type="ECO:0000256" key="5">
    <source>
        <dbReference type="ARBA" id="ARBA00023152"/>
    </source>
</evidence>
<comment type="cofactor">
    <cofactor evidence="9">
        <name>Mg(2+)</name>
        <dbReference type="ChEBI" id="CHEBI:18420"/>
    </cofactor>
    <text evidence="9">Mg(2+) is required for catalysis and for stabilizing the dimer.</text>
</comment>
<organism evidence="12 13">
    <name type="scientific">Brassica carinata</name>
    <name type="common">Ethiopian mustard</name>
    <name type="synonym">Abyssinian cabbage</name>
    <dbReference type="NCBI Taxonomy" id="52824"/>
    <lineage>
        <taxon>Eukaryota</taxon>
        <taxon>Viridiplantae</taxon>
        <taxon>Streptophyta</taxon>
        <taxon>Embryophyta</taxon>
        <taxon>Tracheophyta</taxon>
        <taxon>Spermatophyta</taxon>
        <taxon>Magnoliopsida</taxon>
        <taxon>eudicotyledons</taxon>
        <taxon>Gunneridae</taxon>
        <taxon>Pentapetalae</taxon>
        <taxon>rosids</taxon>
        <taxon>malvids</taxon>
        <taxon>Brassicales</taxon>
        <taxon>Brassicaceae</taxon>
        <taxon>Brassiceae</taxon>
        <taxon>Brassica</taxon>
    </lineage>
</organism>
<comment type="caution">
    <text evidence="12">The sequence shown here is derived from an EMBL/GenBank/DDBJ whole genome shotgun (WGS) entry which is preliminary data.</text>
</comment>
<evidence type="ECO:0000256" key="1">
    <source>
        <dbReference type="ARBA" id="ARBA00005031"/>
    </source>
</evidence>
<feature type="binding site" evidence="8">
    <location>
        <position position="179"/>
    </location>
    <ligand>
        <name>substrate</name>
    </ligand>
</feature>
<proteinExistence type="inferred from homology"/>
<feature type="binding site" evidence="8">
    <location>
        <position position="170"/>
    </location>
    <ligand>
        <name>substrate</name>
    </ligand>
</feature>
<dbReference type="GO" id="GO:0000015">
    <property type="term" value="C:phosphopyruvate hydratase complex"/>
    <property type="evidence" value="ECO:0007669"/>
    <property type="project" value="InterPro"/>
</dbReference>
<protein>
    <recommendedName>
        <fullName evidence="3">phosphopyruvate hydratase</fullName>
        <ecNumber evidence="3">4.2.1.11</ecNumber>
    </recommendedName>
</protein>
<dbReference type="InterPro" id="IPR020811">
    <property type="entry name" value="Enolase_N"/>
</dbReference>
<evidence type="ECO:0000256" key="9">
    <source>
        <dbReference type="PIRSR" id="PIRSR001400-3"/>
    </source>
</evidence>
<gene>
    <name evidence="12" type="ORF">Bca52824_045055</name>
</gene>
<dbReference type="Proteomes" id="UP000886595">
    <property type="component" value="Unassembled WGS sequence"/>
</dbReference>
<dbReference type="OrthoDB" id="1739814at2759"/>
<dbReference type="PROSITE" id="PS00164">
    <property type="entry name" value="ENOLASE"/>
    <property type="match status" value="1"/>
</dbReference>
<evidence type="ECO:0000256" key="4">
    <source>
        <dbReference type="ARBA" id="ARBA00022842"/>
    </source>
</evidence>
<evidence type="ECO:0000259" key="11">
    <source>
        <dbReference type="SMART" id="SM01193"/>
    </source>
</evidence>
<evidence type="ECO:0000313" key="13">
    <source>
        <dbReference type="Proteomes" id="UP000886595"/>
    </source>
</evidence>
<keyword evidence="4 9" id="KW-0460">Magnesium</keyword>
<keyword evidence="13" id="KW-1185">Reference proteome</keyword>
<dbReference type="CDD" id="cd03313">
    <property type="entry name" value="enolase"/>
    <property type="match status" value="1"/>
</dbReference>
<dbReference type="InterPro" id="IPR029017">
    <property type="entry name" value="Enolase-like_N"/>
</dbReference>
<dbReference type="PIRSF" id="PIRSF001400">
    <property type="entry name" value="Enolase"/>
    <property type="match status" value="1"/>
</dbReference>
<dbReference type="GO" id="GO:0006096">
    <property type="term" value="P:glycolytic process"/>
    <property type="evidence" value="ECO:0007669"/>
    <property type="project" value="UniProtKB-KW"/>
</dbReference>
<dbReference type="InterPro" id="IPR036849">
    <property type="entry name" value="Enolase-like_C_sf"/>
</dbReference>
<dbReference type="SMART" id="SM01193">
    <property type="entry name" value="Enolase_N"/>
    <property type="match status" value="1"/>
</dbReference>
<feature type="binding site" evidence="8">
    <location>
        <position position="307"/>
    </location>
    <ligand>
        <name>substrate</name>
    </ligand>
</feature>
<dbReference type="EC" id="4.2.1.11" evidence="3"/>
<evidence type="ECO:0000256" key="6">
    <source>
        <dbReference type="ARBA" id="ARBA00023239"/>
    </source>
</evidence>
<dbReference type="PANTHER" id="PTHR11902">
    <property type="entry name" value="ENOLASE"/>
    <property type="match status" value="1"/>
</dbReference>
<dbReference type="NCBIfam" id="TIGR01060">
    <property type="entry name" value="eno"/>
    <property type="match status" value="1"/>
</dbReference>
<feature type="binding site" evidence="8">
    <location>
        <begin position="386"/>
        <end position="389"/>
    </location>
    <ligand>
        <name>substrate</name>
    </ligand>
</feature>
<dbReference type="FunFam" id="3.20.20.120:FF:000002">
    <property type="entry name" value="Enolase 1"/>
    <property type="match status" value="1"/>
</dbReference>
<feature type="binding site" evidence="9">
    <location>
        <position position="334"/>
    </location>
    <ligand>
        <name>Mg(2+)</name>
        <dbReference type="ChEBI" id="CHEBI:18420"/>
    </ligand>
</feature>
<feature type="domain" description="Enolase N-terminal" evidence="11">
    <location>
        <begin position="4"/>
        <end position="146"/>
    </location>
</feature>
<dbReference type="PANTHER" id="PTHR11902:SF1">
    <property type="entry name" value="ENOLASE"/>
    <property type="match status" value="1"/>
</dbReference>
<evidence type="ECO:0000259" key="10">
    <source>
        <dbReference type="SMART" id="SM01192"/>
    </source>
</evidence>
<dbReference type="SFLD" id="SFLDG00178">
    <property type="entry name" value="enolase"/>
    <property type="match status" value="1"/>
</dbReference>
<dbReference type="SFLD" id="SFLDS00001">
    <property type="entry name" value="Enolase"/>
    <property type="match status" value="1"/>
</dbReference>
<feature type="binding site" evidence="8">
    <location>
        <position position="334"/>
    </location>
    <ligand>
        <name>substrate</name>
    </ligand>
</feature>
<dbReference type="GO" id="GO:0000287">
    <property type="term" value="F:magnesium ion binding"/>
    <property type="evidence" value="ECO:0007669"/>
    <property type="project" value="InterPro"/>
</dbReference>
<dbReference type="SMART" id="SM01192">
    <property type="entry name" value="Enolase_C"/>
    <property type="match status" value="1"/>
</dbReference>
<keyword evidence="5" id="KW-0324">Glycolysis</keyword>
<feature type="active site" description="Proton acceptor" evidence="7">
    <location>
        <position position="359"/>
    </location>
</feature>
<comment type="pathway">
    <text evidence="1">Carbohydrate degradation; glycolysis; pyruvate from D-glyceraldehyde 3-phosphate: step 4/5.</text>
</comment>
<evidence type="ECO:0000256" key="7">
    <source>
        <dbReference type="PIRSR" id="PIRSR001400-1"/>
    </source>
</evidence>
<evidence type="ECO:0000256" key="2">
    <source>
        <dbReference type="ARBA" id="ARBA00009604"/>
    </source>
</evidence>
<feature type="binding site" evidence="8">
    <location>
        <position position="410"/>
    </location>
    <ligand>
        <name>substrate</name>
    </ligand>
</feature>
<dbReference type="PRINTS" id="PR00148">
    <property type="entry name" value="ENOLASE"/>
</dbReference>
<evidence type="ECO:0000313" key="12">
    <source>
        <dbReference type="EMBL" id="KAG2285451.1"/>
    </source>
</evidence>
<dbReference type="Pfam" id="PF03952">
    <property type="entry name" value="Enolase_N"/>
    <property type="match status" value="1"/>
</dbReference>
<dbReference type="AlphaFoldDB" id="A0A8X7UPV1"/>
<keyword evidence="9" id="KW-0479">Metal-binding</keyword>
<evidence type="ECO:0000256" key="3">
    <source>
        <dbReference type="ARBA" id="ARBA00012058"/>
    </source>
</evidence>
<reference evidence="12 13" key="1">
    <citation type="submission" date="2020-02" db="EMBL/GenBank/DDBJ databases">
        <authorList>
            <person name="Ma Q."/>
            <person name="Huang Y."/>
            <person name="Song X."/>
            <person name="Pei D."/>
        </authorList>
    </citation>
    <scope>NUCLEOTIDE SEQUENCE [LARGE SCALE GENOMIC DNA]</scope>
    <source>
        <strain evidence="12">Sxm20200214</strain>
        <tissue evidence="12">Leaf</tissue>
    </source>
</reference>
<dbReference type="InterPro" id="IPR020809">
    <property type="entry name" value="Enolase_CS"/>
</dbReference>
<dbReference type="Gene3D" id="3.20.20.120">
    <property type="entry name" value="Enolase-like C-terminal domain"/>
    <property type="match status" value="1"/>
</dbReference>
<dbReference type="InterPro" id="IPR020810">
    <property type="entry name" value="Enolase_C"/>
</dbReference>